<name>A0A7T5RJP2_9BACT</name>
<sequence>MIDSIAGTVKKIIPRGVFLFLQPLYHFFLAWFAALFYGFPSRNLTVIGVTGTKGKTTVVELVREILKRGGYKVASISSLSFVIGDREEQNFYKMTLPGRFFVQHFLHRARRSGCKYAVLEVTSEGIKQFRHRFIKFDVAILTNVASEHIEAHGSFEKYLRAKLDLFWRLPKEGLAIINQDDPRAARFSAATAAHKMYYGKDAVNSLIVKHSMFDNGVEFEVNGATIRSPLMGEFNFYNILAAAAVGLSQQISLEKIASAFSGVDNISGRMEFIQREPFAVMVDYAHTPDSLRQVYKFLRPKSQRLICVLGAAGGGRDKWKRPEFGKIASEFCDEIILTNEDPYDENPAAIIEDIERGIPTSYKLKAKSFLDRREAIYNALKSAQAGDTVVITGKGAEPWIMGPNNTKIPWDDRRVVREELQKLD</sequence>
<dbReference type="InterPro" id="IPR005761">
    <property type="entry name" value="UDP-N-AcMur-Glu-dNH2Pim_ligase"/>
</dbReference>
<comment type="subcellular location">
    <subcellularLocation>
        <location evidence="2">Cytoplasm</location>
    </subcellularLocation>
</comment>
<feature type="transmembrane region" description="Helical" evidence="3">
    <location>
        <begin position="12"/>
        <end position="39"/>
    </location>
</feature>
<keyword evidence="3" id="KW-0472">Membrane</keyword>
<dbReference type="Proteomes" id="UP000595618">
    <property type="component" value="Chromosome"/>
</dbReference>
<dbReference type="AlphaFoldDB" id="A0A7T5RJP2"/>
<comment type="pathway">
    <text evidence="2">Cell wall biogenesis; peptidoglycan biosynthesis.</text>
</comment>
<dbReference type="Gene3D" id="3.90.190.20">
    <property type="entry name" value="Mur ligase, C-terminal domain"/>
    <property type="match status" value="1"/>
</dbReference>
<dbReference type="GO" id="GO:0051301">
    <property type="term" value="P:cell division"/>
    <property type="evidence" value="ECO:0007669"/>
    <property type="project" value="UniProtKB-KW"/>
</dbReference>
<feature type="domain" description="Mur ligase C-terminal" evidence="4">
    <location>
        <begin position="268"/>
        <end position="395"/>
    </location>
</feature>
<dbReference type="GO" id="GO:0005524">
    <property type="term" value="F:ATP binding"/>
    <property type="evidence" value="ECO:0007669"/>
    <property type="project" value="InterPro"/>
</dbReference>
<evidence type="ECO:0000259" key="5">
    <source>
        <dbReference type="Pfam" id="PF08245"/>
    </source>
</evidence>
<feature type="domain" description="Mur ligase central" evidence="5">
    <location>
        <begin position="49"/>
        <end position="245"/>
    </location>
</feature>
<keyword evidence="2" id="KW-0133">Cell shape</keyword>
<dbReference type="Pfam" id="PF02875">
    <property type="entry name" value="Mur_ligase_C"/>
    <property type="match status" value="1"/>
</dbReference>
<dbReference type="InterPro" id="IPR004101">
    <property type="entry name" value="Mur_ligase_C"/>
</dbReference>
<dbReference type="PANTHER" id="PTHR23135">
    <property type="entry name" value="MUR LIGASE FAMILY MEMBER"/>
    <property type="match status" value="1"/>
</dbReference>
<reference evidence="6 7" key="1">
    <citation type="submission" date="2020-07" db="EMBL/GenBank/DDBJ databases">
        <title>Huge and variable diversity of episymbiotic CPR bacteria and DPANN archaea in groundwater ecosystems.</title>
        <authorList>
            <person name="He C.Y."/>
            <person name="Keren R."/>
            <person name="Whittaker M."/>
            <person name="Farag I.F."/>
            <person name="Doudna J."/>
            <person name="Cate J.H.D."/>
            <person name="Banfield J.F."/>
        </authorList>
    </citation>
    <scope>NUCLEOTIDE SEQUENCE [LARGE SCALE GENOMIC DNA]</scope>
    <source>
        <strain evidence="6">NC_groundwater_541_Ag_S-0.1um_46_50</strain>
    </source>
</reference>
<dbReference type="GO" id="GO:0005737">
    <property type="term" value="C:cytoplasm"/>
    <property type="evidence" value="ECO:0007669"/>
    <property type="project" value="UniProtKB-SubCell"/>
</dbReference>
<keyword evidence="3" id="KW-0812">Transmembrane</keyword>
<dbReference type="GO" id="GO:0016881">
    <property type="term" value="F:acid-amino acid ligase activity"/>
    <property type="evidence" value="ECO:0007669"/>
    <property type="project" value="InterPro"/>
</dbReference>
<evidence type="ECO:0000313" key="7">
    <source>
        <dbReference type="Proteomes" id="UP000595618"/>
    </source>
</evidence>
<dbReference type="GO" id="GO:0008360">
    <property type="term" value="P:regulation of cell shape"/>
    <property type="evidence" value="ECO:0007669"/>
    <property type="project" value="UniProtKB-KW"/>
</dbReference>
<dbReference type="InterPro" id="IPR013221">
    <property type="entry name" value="Mur_ligase_cen"/>
</dbReference>
<dbReference type="PANTHER" id="PTHR23135:SF4">
    <property type="entry name" value="UDP-N-ACETYLMURAMOYL-L-ALANYL-D-GLUTAMATE--2,6-DIAMINOPIMELATE LIGASE MURE HOMOLOG, CHLOROPLASTIC"/>
    <property type="match status" value="1"/>
</dbReference>
<keyword evidence="2" id="KW-0132">Cell division</keyword>
<dbReference type="EMBL" id="CP066690">
    <property type="protein sequence ID" value="QQG44910.1"/>
    <property type="molecule type" value="Genomic_DNA"/>
</dbReference>
<evidence type="ECO:0000256" key="3">
    <source>
        <dbReference type="SAM" id="Phobius"/>
    </source>
</evidence>
<dbReference type="UniPathway" id="UPA00219"/>
<keyword evidence="6" id="KW-0436">Ligase</keyword>
<organism evidence="6 7">
    <name type="scientific">Candidatus Sungiibacteriota bacterium</name>
    <dbReference type="NCBI Taxonomy" id="2750080"/>
    <lineage>
        <taxon>Bacteria</taxon>
        <taxon>Candidatus Sungiibacteriota</taxon>
    </lineage>
</organism>
<keyword evidence="2" id="KW-0131">Cell cycle</keyword>
<dbReference type="Pfam" id="PF08245">
    <property type="entry name" value="Mur_ligase_M"/>
    <property type="match status" value="1"/>
</dbReference>
<accession>A0A7T5RJP2</accession>
<evidence type="ECO:0000256" key="1">
    <source>
        <dbReference type="ARBA" id="ARBA00005898"/>
    </source>
</evidence>
<keyword evidence="2" id="KW-0573">Peptidoglycan synthesis</keyword>
<dbReference type="Gene3D" id="3.40.1190.10">
    <property type="entry name" value="Mur-like, catalytic domain"/>
    <property type="match status" value="1"/>
</dbReference>
<evidence type="ECO:0000313" key="6">
    <source>
        <dbReference type="EMBL" id="QQG44910.1"/>
    </source>
</evidence>
<comment type="similarity">
    <text evidence="1">Belongs to the MurCDEF family. MurE subfamily.</text>
</comment>
<gene>
    <name evidence="6" type="ORF">HYW89_02755</name>
</gene>
<dbReference type="SUPFAM" id="SSF53623">
    <property type="entry name" value="MurD-like peptide ligases, catalytic domain"/>
    <property type="match status" value="1"/>
</dbReference>
<dbReference type="SUPFAM" id="SSF53244">
    <property type="entry name" value="MurD-like peptide ligases, peptide-binding domain"/>
    <property type="match status" value="1"/>
</dbReference>
<evidence type="ECO:0000256" key="2">
    <source>
        <dbReference type="RuleBase" id="RU004135"/>
    </source>
</evidence>
<dbReference type="NCBIfam" id="TIGR01085">
    <property type="entry name" value="murE"/>
    <property type="match status" value="1"/>
</dbReference>
<proteinExistence type="inferred from homology"/>
<evidence type="ECO:0000259" key="4">
    <source>
        <dbReference type="Pfam" id="PF02875"/>
    </source>
</evidence>
<dbReference type="InterPro" id="IPR036615">
    <property type="entry name" value="Mur_ligase_C_dom_sf"/>
</dbReference>
<keyword evidence="3" id="KW-1133">Transmembrane helix</keyword>
<dbReference type="GO" id="GO:0009252">
    <property type="term" value="P:peptidoglycan biosynthetic process"/>
    <property type="evidence" value="ECO:0007669"/>
    <property type="project" value="UniProtKB-UniPathway"/>
</dbReference>
<keyword evidence="2" id="KW-0961">Cell wall biogenesis/degradation</keyword>
<dbReference type="GO" id="GO:0071555">
    <property type="term" value="P:cell wall organization"/>
    <property type="evidence" value="ECO:0007669"/>
    <property type="project" value="UniProtKB-KW"/>
</dbReference>
<dbReference type="InterPro" id="IPR036565">
    <property type="entry name" value="Mur-like_cat_sf"/>
</dbReference>
<protein>
    <submittedName>
        <fullName evidence="6">UDP-N-acetylmuramoyl-L-alanyl-D-glutamate--2, 6-diaminopimelate ligase</fullName>
    </submittedName>
</protein>